<dbReference type="Pfam" id="PF00057">
    <property type="entry name" value="Ldl_recept_a"/>
    <property type="match status" value="1"/>
</dbReference>
<dbReference type="Gene3D" id="4.10.400.10">
    <property type="entry name" value="Low-density Lipoprotein Receptor"/>
    <property type="match status" value="1"/>
</dbReference>
<dbReference type="SMART" id="SM00192">
    <property type="entry name" value="LDLa"/>
    <property type="match status" value="1"/>
</dbReference>
<evidence type="ECO:0000256" key="2">
    <source>
        <dbReference type="PROSITE-ProRule" id="PRU00124"/>
    </source>
</evidence>
<sequence>MCDGVLHCSDGSDELEDICHFDELHYGKNLETRKKALPPTEKCPEPGYFCRDGLACFEPGAVCDGFLDCRDGSDEGHFCYFLNVLRLRKT</sequence>
<organism evidence="3 4">
    <name type="scientific">Ditylenchus destructor</name>
    <dbReference type="NCBI Taxonomy" id="166010"/>
    <lineage>
        <taxon>Eukaryota</taxon>
        <taxon>Metazoa</taxon>
        <taxon>Ecdysozoa</taxon>
        <taxon>Nematoda</taxon>
        <taxon>Chromadorea</taxon>
        <taxon>Rhabditida</taxon>
        <taxon>Tylenchina</taxon>
        <taxon>Tylenchomorpha</taxon>
        <taxon>Sphaerularioidea</taxon>
        <taxon>Anguinidae</taxon>
        <taxon>Anguininae</taxon>
        <taxon>Ditylenchus</taxon>
    </lineage>
</organism>
<dbReference type="InterPro" id="IPR002172">
    <property type="entry name" value="LDrepeatLR_classA_rpt"/>
</dbReference>
<dbReference type="EMBL" id="JAKKPZ010000007">
    <property type="protein sequence ID" value="KAI1718926.1"/>
    <property type="molecule type" value="Genomic_DNA"/>
</dbReference>
<dbReference type="PROSITE" id="PS50068">
    <property type="entry name" value="LDLRA_2"/>
    <property type="match status" value="1"/>
</dbReference>
<dbReference type="AlphaFoldDB" id="A0AAD4N8I7"/>
<keyword evidence="4" id="KW-1185">Reference proteome</keyword>
<keyword evidence="3" id="KW-0675">Receptor</keyword>
<keyword evidence="1" id="KW-1015">Disulfide bond</keyword>
<dbReference type="InterPro" id="IPR036055">
    <property type="entry name" value="LDL_receptor-like_sf"/>
</dbReference>
<proteinExistence type="predicted"/>
<evidence type="ECO:0000313" key="4">
    <source>
        <dbReference type="Proteomes" id="UP001201812"/>
    </source>
</evidence>
<accession>A0AAD4N8I7</accession>
<name>A0AAD4N8I7_9BILA</name>
<protein>
    <submittedName>
        <fullName evidence="3">Low-density lipoprotein receptor domain class A domain-containing protein</fullName>
    </submittedName>
</protein>
<evidence type="ECO:0000256" key="1">
    <source>
        <dbReference type="ARBA" id="ARBA00023157"/>
    </source>
</evidence>
<keyword evidence="3" id="KW-0449">Lipoprotein</keyword>
<reference evidence="3" key="1">
    <citation type="submission" date="2022-01" db="EMBL/GenBank/DDBJ databases">
        <title>Genome Sequence Resource for Two Populations of Ditylenchus destructor, the Migratory Endoparasitic Phytonematode.</title>
        <authorList>
            <person name="Zhang H."/>
            <person name="Lin R."/>
            <person name="Xie B."/>
        </authorList>
    </citation>
    <scope>NUCLEOTIDE SEQUENCE</scope>
    <source>
        <strain evidence="3">BazhouSP</strain>
    </source>
</reference>
<comment type="caution">
    <text evidence="2">Lacks conserved residue(s) required for the propagation of feature annotation.</text>
</comment>
<evidence type="ECO:0000313" key="3">
    <source>
        <dbReference type="EMBL" id="KAI1718926.1"/>
    </source>
</evidence>
<dbReference type="SUPFAM" id="SSF57424">
    <property type="entry name" value="LDL receptor-like module"/>
    <property type="match status" value="1"/>
</dbReference>
<dbReference type="Proteomes" id="UP001201812">
    <property type="component" value="Unassembled WGS sequence"/>
</dbReference>
<gene>
    <name evidence="3" type="ORF">DdX_06040</name>
</gene>
<comment type="caution">
    <text evidence="3">The sequence shown here is derived from an EMBL/GenBank/DDBJ whole genome shotgun (WGS) entry which is preliminary data.</text>
</comment>